<name>A0A6G3SSC7_STRAQ</name>
<dbReference type="EMBL" id="JAAGMK010000382">
    <property type="protein sequence ID" value="NEB85308.1"/>
    <property type="molecule type" value="Genomic_DNA"/>
</dbReference>
<sequence length="157" mass="17420">MDMQGAAEQADRMFYATVAALKPEVEWTYRATTTGSCDVTRYWTVMTAVSEQRRGNFLGVVERFWKASDYRIKTVNPSKSMPAIYARSPEGFDMRVKVGYKGQAFFQVTSPCVEKSKVAGPERAANGRAYDGEIPTPNVRSDFWSAETPVPGTTPGP</sequence>
<feature type="region of interest" description="Disordered" evidence="1">
    <location>
        <begin position="118"/>
        <end position="157"/>
    </location>
</feature>
<organism evidence="2">
    <name type="scientific">Streptomyces anulatus</name>
    <name type="common">Streptomyces chrysomallus</name>
    <dbReference type="NCBI Taxonomy" id="1892"/>
    <lineage>
        <taxon>Bacteria</taxon>
        <taxon>Bacillati</taxon>
        <taxon>Actinomycetota</taxon>
        <taxon>Actinomycetes</taxon>
        <taxon>Kitasatosporales</taxon>
        <taxon>Streptomycetaceae</taxon>
        <taxon>Streptomyces</taxon>
    </lineage>
</organism>
<accession>A0A6G3SSC7</accession>
<proteinExistence type="predicted"/>
<evidence type="ECO:0000313" key="2">
    <source>
        <dbReference type="EMBL" id="NEB85308.1"/>
    </source>
</evidence>
<comment type="caution">
    <text evidence="2">The sequence shown here is derived from an EMBL/GenBank/DDBJ whole genome shotgun (WGS) entry which is preliminary data.</text>
</comment>
<dbReference type="AlphaFoldDB" id="A0A6G3SSC7"/>
<gene>
    <name evidence="2" type="ORF">G3I43_14110</name>
</gene>
<protein>
    <submittedName>
        <fullName evidence="2">Uncharacterized protein</fullName>
    </submittedName>
</protein>
<evidence type="ECO:0000256" key="1">
    <source>
        <dbReference type="SAM" id="MobiDB-lite"/>
    </source>
</evidence>
<reference evidence="2" key="1">
    <citation type="submission" date="2020-01" db="EMBL/GenBank/DDBJ databases">
        <title>Insect and environment-associated Actinomycetes.</title>
        <authorList>
            <person name="Currrie C."/>
            <person name="Chevrette M."/>
            <person name="Carlson C."/>
            <person name="Stubbendieck R."/>
            <person name="Wendt-Pienkowski E."/>
        </authorList>
    </citation>
    <scope>NUCLEOTIDE SEQUENCE</scope>
    <source>
        <strain evidence="2">SID505</strain>
    </source>
</reference>